<comment type="caution">
    <text evidence="2">The sequence shown here is derived from an EMBL/GenBank/DDBJ whole genome shotgun (WGS) entry which is preliminary data.</text>
</comment>
<dbReference type="Gene3D" id="3.40.630.30">
    <property type="match status" value="1"/>
</dbReference>
<reference evidence="2 3" key="1">
    <citation type="submission" date="2014-07" db="EMBL/GenBank/DDBJ databases">
        <title>Draft Genome Sequence of Gephyronic Acid Producer, Cystobacter violaceus Strain Cb vi76.</title>
        <authorList>
            <person name="Stevens D.C."/>
            <person name="Young J."/>
            <person name="Carmichael R."/>
            <person name="Tan J."/>
            <person name="Taylor R.E."/>
        </authorList>
    </citation>
    <scope>NUCLEOTIDE SEQUENCE [LARGE SCALE GENOMIC DNA]</scope>
    <source>
        <strain evidence="2 3">Cb vi76</strain>
    </source>
</reference>
<evidence type="ECO:0000256" key="1">
    <source>
        <dbReference type="SAM" id="MobiDB-lite"/>
    </source>
</evidence>
<evidence type="ECO:0000313" key="3">
    <source>
        <dbReference type="Proteomes" id="UP000028547"/>
    </source>
</evidence>
<dbReference type="SUPFAM" id="SSF55729">
    <property type="entry name" value="Acyl-CoA N-acyltransferases (Nat)"/>
    <property type="match status" value="1"/>
</dbReference>
<protein>
    <recommendedName>
        <fullName evidence="4">GNAT family N-acetyltransferase</fullName>
    </recommendedName>
</protein>
<evidence type="ECO:0008006" key="4">
    <source>
        <dbReference type="Google" id="ProtNLM"/>
    </source>
</evidence>
<dbReference type="EMBL" id="JPMI01000216">
    <property type="protein sequence ID" value="KFA90304.1"/>
    <property type="molecule type" value="Genomic_DNA"/>
</dbReference>
<dbReference type="Proteomes" id="UP000028547">
    <property type="component" value="Unassembled WGS sequence"/>
</dbReference>
<evidence type="ECO:0000313" key="2">
    <source>
        <dbReference type="EMBL" id="KFA90304.1"/>
    </source>
</evidence>
<dbReference type="AlphaFoldDB" id="A0A084SPB9"/>
<organism evidence="2 3">
    <name type="scientific">Archangium violaceum Cb vi76</name>
    <dbReference type="NCBI Taxonomy" id="1406225"/>
    <lineage>
        <taxon>Bacteria</taxon>
        <taxon>Pseudomonadati</taxon>
        <taxon>Myxococcota</taxon>
        <taxon>Myxococcia</taxon>
        <taxon>Myxococcales</taxon>
        <taxon>Cystobacterineae</taxon>
        <taxon>Archangiaceae</taxon>
        <taxon>Archangium</taxon>
    </lineage>
</organism>
<dbReference type="Pfam" id="PF13444">
    <property type="entry name" value="Acetyltransf_5"/>
    <property type="match status" value="1"/>
</dbReference>
<gene>
    <name evidence="2" type="ORF">Q664_29250</name>
</gene>
<name>A0A084SPB9_9BACT</name>
<dbReference type="InterPro" id="IPR016181">
    <property type="entry name" value="Acyl_CoA_acyltransferase"/>
</dbReference>
<accession>A0A084SPB9</accession>
<proteinExistence type="predicted"/>
<dbReference type="RefSeq" id="WP_043402759.1">
    <property type="nucleotide sequence ID" value="NZ_JPMI01000216.1"/>
</dbReference>
<feature type="region of interest" description="Disordered" evidence="1">
    <location>
        <begin position="176"/>
        <end position="197"/>
    </location>
</feature>
<sequence length="270" mass="29799">MTTLSCRVATTQRQLDDALRLRWAVFGKEMGLLSSKATPTLREVNGFDTLETTVHLIVYADDTPVATSRLLLPNPEVAYATGGHLGIELEQKLDLSDVGMPGLVFAESTRFCVLKEWRHSEALVWLQAGLYAESRQRGVTHWIASANMETDSEEDARLIHQLAMRQGLVSQRWHARAHAPAEPPATPSAPRFTPSERECARQGNFSGLRMPRVLSLFAHKMGARFIAEPLYDSGFHRYSLPLVAALDEVPDTTLACFASLGSGGSRRARG</sequence>